<dbReference type="GO" id="GO:0003955">
    <property type="term" value="F:NAD(P)H dehydrogenase (quinone) activity"/>
    <property type="evidence" value="ECO:0007669"/>
    <property type="project" value="TreeGrafter"/>
</dbReference>
<evidence type="ECO:0000313" key="8">
    <source>
        <dbReference type="Proteomes" id="UP000229383"/>
    </source>
</evidence>
<comment type="similarity">
    <text evidence="2">Belongs to the NADH dehydrogenase family.</text>
</comment>
<dbReference type="InterPro" id="IPR051169">
    <property type="entry name" value="NADH-Q_oxidoreductase"/>
</dbReference>
<comment type="caution">
    <text evidence="7">The sequence shown here is derived from an EMBL/GenBank/DDBJ whole genome shotgun (WGS) entry which is preliminary data.</text>
</comment>
<evidence type="ECO:0000259" key="6">
    <source>
        <dbReference type="Pfam" id="PF07992"/>
    </source>
</evidence>
<dbReference type="InterPro" id="IPR023753">
    <property type="entry name" value="FAD/NAD-binding_dom"/>
</dbReference>
<protein>
    <recommendedName>
        <fullName evidence="6">FAD/NAD(P)-binding domain-containing protein</fullName>
    </recommendedName>
</protein>
<reference evidence="8" key="1">
    <citation type="submission" date="2017-09" db="EMBL/GenBank/DDBJ databases">
        <title>Depth-based differentiation of microbial function through sediment-hosted aquifers and enrichment of novel symbionts in the deep terrestrial subsurface.</title>
        <authorList>
            <person name="Probst A.J."/>
            <person name="Ladd B."/>
            <person name="Jarett J.K."/>
            <person name="Geller-Mcgrath D.E."/>
            <person name="Sieber C.M.K."/>
            <person name="Emerson J.B."/>
            <person name="Anantharaman K."/>
            <person name="Thomas B.C."/>
            <person name="Malmstrom R."/>
            <person name="Stieglmeier M."/>
            <person name="Klingl A."/>
            <person name="Woyke T."/>
            <person name="Ryan C.M."/>
            <person name="Banfield J.F."/>
        </authorList>
    </citation>
    <scope>NUCLEOTIDE SEQUENCE [LARGE SCALE GENOMIC DNA]</scope>
</reference>
<dbReference type="Gene3D" id="3.50.50.100">
    <property type="match status" value="1"/>
</dbReference>
<dbReference type="EMBL" id="PFCN01000035">
    <property type="protein sequence ID" value="PIR70110.1"/>
    <property type="molecule type" value="Genomic_DNA"/>
</dbReference>
<keyword evidence="3" id="KW-0285">Flavoprotein</keyword>
<dbReference type="InterPro" id="IPR036188">
    <property type="entry name" value="FAD/NAD-bd_sf"/>
</dbReference>
<gene>
    <name evidence="7" type="ORF">COU46_03060</name>
</gene>
<dbReference type="PANTHER" id="PTHR42913">
    <property type="entry name" value="APOPTOSIS-INDUCING FACTOR 1"/>
    <property type="match status" value="1"/>
</dbReference>
<dbReference type="Proteomes" id="UP000229383">
    <property type="component" value="Unassembled WGS sequence"/>
</dbReference>
<evidence type="ECO:0000256" key="2">
    <source>
        <dbReference type="ARBA" id="ARBA00005272"/>
    </source>
</evidence>
<keyword evidence="4" id="KW-0274">FAD</keyword>
<evidence type="ECO:0000256" key="5">
    <source>
        <dbReference type="ARBA" id="ARBA00023002"/>
    </source>
</evidence>
<dbReference type="SUPFAM" id="SSF51905">
    <property type="entry name" value="FAD/NAD(P)-binding domain"/>
    <property type="match status" value="1"/>
</dbReference>
<comment type="cofactor">
    <cofactor evidence="1">
        <name>FAD</name>
        <dbReference type="ChEBI" id="CHEBI:57692"/>
    </cofactor>
</comment>
<dbReference type="Pfam" id="PF07992">
    <property type="entry name" value="Pyr_redox_2"/>
    <property type="match status" value="1"/>
</dbReference>
<dbReference type="PRINTS" id="PR00411">
    <property type="entry name" value="PNDRDTASEI"/>
</dbReference>
<evidence type="ECO:0000256" key="1">
    <source>
        <dbReference type="ARBA" id="ARBA00001974"/>
    </source>
</evidence>
<sequence>MRSKRIIIIGGGFGGIRAAKDLEKHVYKDAEILLIDKDGYHEFSSDYYKIASLRLSEKQSKTAENGLSLKQKFHALRGSSIISLKDIIDENKIRIMIDEVLRIDAENKCVKTANNGSIDYTWLIVAAGSVSDFYSIEGIRDYALELKTANDALNIRNSIDELFISKGKHETIRLVICGGGYTGCELAGELIDYVHDLSGIHDHPKENFSILIVESKDRLIPPASRWASEKTQKHLTRKGVKISLQSHIIKATPTDIKTKEGDSFDYDVLIWTAGVKAGPICETIKGAELDDKKRLVVDEYLKVPPYDNIFAIGDSAFYKKNNSAMTAQNAIIQGRFVAYFLKRTIHKMHVFSYHFHESSFIIPLGGKYAIADIKNIKISGFVAWLMRRFIALNYFSSILDLRRSWKMWRKNDWK</sequence>
<evidence type="ECO:0000256" key="3">
    <source>
        <dbReference type="ARBA" id="ARBA00022630"/>
    </source>
</evidence>
<dbReference type="PRINTS" id="PR00368">
    <property type="entry name" value="FADPNR"/>
</dbReference>
<dbReference type="PANTHER" id="PTHR42913:SF3">
    <property type="entry name" value="64 KDA MITOCHONDRIAL NADH DEHYDROGENASE (EUROFUNG)"/>
    <property type="match status" value="1"/>
</dbReference>
<dbReference type="GO" id="GO:0019646">
    <property type="term" value="P:aerobic electron transport chain"/>
    <property type="evidence" value="ECO:0007669"/>
    <property type="project" value="TreeGrafter"/>
</dbReference>
<name>A0A2H0TEZ1_9BACT</name>
<evidence type="ECO:0000313" key="7">
    <source>
        <dbReference type="EMBL" id="PIR70110.1"/>
    </source>
</evidence>
<organism evidence="7 8">
    <name type="scientific">Candidatus Niyogibacteria bacterium CG10_big_fil_rev_8_21_14_0_10_42_19</name>
    <dbReference type="NCBI Taxonomy" id="1974725"/>
    <lineage>
        <taxon>Bacteria</taxon>
        <taxon>Candidatus Niyogiibacteriota</taxon>
    </lineage>
</organism>
<feature type="domain" description="FAD/NAD(P)-binding" evidence="6">
    <location>
        <begin position="5"/>
        <end position="334"/>
    </location>
</feature>
<dbReference type="AlphaFoldDB" id="A0A2H0TEZ1"/>
<evidence type="ECO:0000256" key="4">
    <source>
        <dbReference type="ARBA" id="ARBA00022827"/>
    </source>
</evidence>
<proteinExistence type="inferred from homology"/>
<keyword evidence="5" id="KW-0560">Oxidoreductase</keyword>
<accession>A0A2H0TEZ1</accession>